<sequence>MILYKRSIDFYIFHKNVPVIGGKLGKTSVITTCICWKEINLSAFSTAANEESGLCRAFFPPLLYQVSSHCVLGRDVSCHLRTVKDVFYLKHPCVCRSKKSYAILFHCYGLFRPPVPIASLISWWYPTSLLRVFEVFLNRRRPVGHPSCSWRDCDKMVITVGLPNISIARCAPYLCFFCNAAPLLSGPRSCDARGHRVRGSVRGVVSSVYFLKGFS</sequence>
<reference evidence="1 2" key="1">
    <citation type="submission" date="2021-06" db="EMBL/GenBank/DDBJ databases">
        <title>Caerostris extrusa draft genome.</title>
        <authorList>
            <person name="Kono N."/>
            <person name="Arakawa K."/>
        </authorList>
    </citation>
    <scope>NUCLEOTIDE SEQUENCE [LARGE SCALE GENOMIC DNA]</scope>
</reference>
<accession>A0AAV4MLD2</accession>
<dbReference type="EMBL" id="BPLR01002376">
    <property type="protein sequence ID" value="GIX73133.1"/>
    <property type="molecule type" value="Genomic_DNA"/>
</dbReference>
<evidence type="ECO:0000313" key="1">
    <source>
        <dbReference type="EMBL" id="GIX73133.1"/>
    </source>
</evidence>
<keyword evidence="2" id="KW-1185">Reference proteome</keyword>
<dbReference type="Proteomes" id="UP001054945">
    <property type="component" value="Unassembled WGS sequence"/>
</dbReference>
<evidence type="ECO:0000313" key="2">
    <source>
        <dbReference type="Proteomes" id="UP001054945"/>
    </source>
</evidence>
<proteinExistence type="predicted"/>
<gene>
    <name evidence="1" type="ORF">CEXT_690521</name>
</gene>
<name>A0AAV4MLD2_CAEEX</name>
<comment type="caution">
    <text evidence="1">The sequence shown here is derived from an EMBL/GenBank/DDBJ whole genome shotgun (WGS) entry which is preliminary data.</text>
</comment>
<dbReference type="AlphaFoldDB" id="A0AAV4MLD2"/>
<organism evidence="1 2">
    <name type="scientific">Caerostris extrusa</name>
    <name type="common">Bark spider</name>
    <name type="synonym">Caerostris bankana</name>
    <dbReference type="NCBI Taxonomy" id="172846"/>
    <lineage>
        <taxon>Eukaryota</taxon>
        <taxon>Metazoa</taxon>
        <taxon>Ecdysozoa</taxon>
        <taxon>Arthropoda</taxon>
        <taxon>Chelicerata</taxon>
        <taxon>Arachnida</taxon>
        <taxon>Araneae</taxon>
        <taxon>Araneomorphae</taxon>
        <taxon>Entelegynae</taxon>
        <taxon>Araneoidea</taxon>
        <taxon>Araneidae</taxon>
        <taxon>Caerostris</taxon>
    </lineage>
</organism>
<protein>
    <submittedName>
        <fullName evidence="1">Uncharacterized protein</fullName>
    </submittedName>
</protein>